<evidence type="ECO:0000313" key="2">
    <source>
        <dbReference type="EMBL" id="CAK9325320.1"/>
    </source>
</evidence>
<organism evidence="2 3">
    <name type="scientific">Citrullus colocynthis</name>
    <name type="common">colocynth</name>
    <dbReference type="NCBI Taxonomy" id="252529"/>
    <lineage>
        <taxon>Eukaryota</taxon>
        <taxon>Viridiplantae</taxon>
        <taxon>Streptophyta</taxon>
        <taxon>Embryophyta</taxon>
        <taxon>Tracheophyta</taxon>
        <taxon>Spermatophyta</taxon>
        <taxon>Magnoliopsida</taxon>
        <taxon>eudicotyledons</taxon>
        <taxon>Gunneridae</taxon>
        <taxon>Pentapetalae</taxon>
        <taxon>rosids</taxon>
        <taxon>fabids</taxon>
        <taxon>Cucurbitales</taxon>
        <taxon>Cucurbitaceae</taxon>
        <taxon>Benincaseae</taxon>
        <taxon>Citrullus</taxon>
    </lineage>
</organism>
<sequence length="132" mass="14211">MRERRAILLYTSSTLFTLHLHHFPNLPTPPISSLIPLLIFSDPTTPSPVSDDISTANPNSTSISTAFNPCSAYIGHAPITTPNHTLSRIEFHPQCDINPPVAGALESPPAAPTQSLSRSPPSDPKTPLEQLI</sequence>
<evidence type="ECO:0000256" key="1">
    <source>
        <dbReference type="SAM" id="MobiDB-lite"/>
    </source>
</evidence>
<gene>
    <name evidence="2" type="ORF">CITCOLO1_LOCUS17580</name>
</gene>
<keyword evidence="3" id="KW-1185">Reference proteome</keyword>
<proteinExistence type="predicted"/>
<evidence type="ECO:0000313" key="3">
    <source>
        <dbReference type="Proteomes" id="UP001642487"/>
    </source>
</evidence>
<dbReference type="EMBL" id="OZ021741">
    <property type="protein sequence ID" value="CAK9325320.1"/>
    <property type="molecule type" value="Genomic_DNA"/>
</dbReference>
<feature type="region of interest" description="Disordered" evidence="1">
    <location>
        <begin position="97"/>
        <end position="132"/>
    </location>
</feature>
<protein>
    <submittedName>
        <fullName evidence="2">Uncharacterized protein</fullName>
    </submittedName>
</protein>
<accession>A0ABP0YXP9</accession>
<reference evidence="2 3" key="1">
    <citation type="submission" date="2024-03" db="EMBL/GenBank/DDBJ databases">
        <authorList>
            <person name="Gkanogiannis A."/>
            <person name="Becerra Lopez-Lavalle L."/>
        </authorList>
    </citation>
    <scope>NUCLEOTIDE SEQUENCE [LARGE SCALE GENOMIC DNA]</scope>
</reference>
<dbReference type="Proteomes" id="UP001642487">
    <property type="component" value="Chromosome 7"/>
</dbReference>
<name>A0ABP0YXP9_9ROSI</name>